<gene>
    <name evidence="3" type="ORF">TorRG33x02_230160</name>
</gene>
<keyword evidence="4" id="KW-1185">Reference proteome</keyword>
<evidence type="ECO:0008006" key="5">
    <source>
        <dbReference type="Google" id="ProtNLM"/>
    </source>
</evidence>
<comment type="caution">
    <text evidence="3">The sequence shown here is derived from an EMBL/GenBank/DDBJ whole genome shotgun (WGS) entry which is preliminary data.</text>
</comment>
<keyword evidence="2" id="KW-0812">Transmembrane</keyword>
<dbReference type="AlphaFoldDB" id="A0A2P5E6L3"/>
<evidence type="ECO:0000256" key="2">
    <source>
        <dbReference type="SAM" id="Phobius"/>
    </source>
</evidence>
<reference evidence="4" key="1">
    <citation type="submission" date="2016-06" db="EMBL/GenBank/DDBJ databases">
        <title>Parallel loss of symbiosis genes in relatives of nitrogen-fixing non-legume Parasponia.</title>
        <authorList>
            <person name="Van Velzen R."/>
            <person name="Holmer R."/>
            <person name="Bu F."/>
            <person name="Rutten L."/>
            <person name="Van Zeijl A."/>
            <person name="Liu W."/>
            <person name="Santuari L."/>
            <person name="Cao Q."/>
            <person name="Sharma T."/>
            <person name="Shen D."/>
            <person name="Roswanjaya Y."/>
            <person name="Wardhani T."/>
            <person name="Kalhor M.S."/>
            <person name="Jansen J."/>
            <person name="Van den Hoogen J."/>
            <person name="Gungor B."/>
            <person name="Hartog M."/>
            <person name="Hontelez J."/>
            <person name="Verver J."/>
            <person name="Yang W.-C."/>
            <person name="Schijlen E."/>
            <person name="Repin R."/>
            <person name="Schilthuizen M."/>
            <person name="Schranz E."/>
            <person name="Heidstra R."/>
            <person name="Miyata K."/>
            <person name="Fedorova E."/>
            <person name="Kohlen W."/>
            <person name="Bisseling T."/>
            <person name="Smit S."/>
            <person name="Geurts R."/>
        </authorList>
    </citation>
    <scope>NUCLEOTIDE SEQUENCE [LARGE SCALE GENOMIC DNA]</scope>
    <source>
        <strain evidence="4">cv. RG33-2</strain>
    </source>
</reference>
<protein>
    <recommendedName>
        <fullName evidence="5">Transmembrane protein</fullName>
    </recommendedName>
</protein>
<dbReference type="InParanoid" id="A0A2P5E6L3"/>
<evidence type="ECO:0000256" key="1">
    <source>
        <dbReference type="SAM" id="MobiDB-lite"/>
    </source>
</evidence>
<feature type="compositionally biased region" description="Basic and acidic residues" evidence="1">
    <location>
        <begin position="84"/>
        <end position="99"/>
    </location>
</feature>
<evidence type="ECO:0000313" key="4">
    <source>
        <dbReference type="Proteomes" id="UP000237000"/>
    </source>
</evidence>
<feature type="transmembrane region" description="Helical" evidence="2">
    <location>
        <begin position="26"/>
        <end position="45"/>
    </location>
</feature>
<dbReference type="Proteomes" id="UP000237000">
    <property type="component" value="Unassembled WGS sequence"/>
</dbReference>
<accession>A0A2P5E6L3</accession>
<organism evidence="3 4">
    <name type="scientific">Trema orientale</name>
    <name type="common">Charcoal tree</name>
    <name type="synonym">Celtis orientalis</name>
    <dbReference type="NCBI Taxonomy" id="63057"/>
    <lineage>
        <taxon>Eukaryota</taxon>
        <taxon>Viridiplantae</taxon>
        <taxon>Streptophyta</taxon>
        <taxon>Embryophyta</taxon>
        <taxon>Tracheophyta</taxon>
        <taxon>Spermatophyta</taxon>
        <taxon>Magnoliopsida</taxon>
        <taxon>eudicotyledons</taxon>
        <taxon>Gunneridae</taxon>
        <taxon>Pentapetalae</taxon>
        <taxon>rosids</taxon>
        <taxon>fabids</taxon>
        <taxon>Rosales</taxon>
        <taxon>Cannabaceae</taxon>
        <taxon>Trema</taxon>
    </lineage>
</organism>
<name>A0A2P5E6L3_TREOI</name>
<dbReference type="EMBL" id="JXTC01000222">
    <property type="protein sequence ID" value="PON81181.1"/>
    <property type="molecule type" value="Genomic_DNA"/>
</dbReference>
<evidence type="ECO:0000313" key="3">
    <source>
        <dbReference type="EMBL" id="PON81181.1"/>
    </source>
</evidence>
<keyword evidence="2" id="KW-0472">Membrane</keyword>
<sequence>MIHCKSSKNSGTNHAKNSSSLNHKNILQMFAHLSDILLYIYFFFLKKMLEGARSLRLCLVGRKRARKEKFGGKSGGKKNFGLFGKREKGREEKMEEKKGGKNMVGPTPIFSSQK</sequence>
<keyword evidence="2" id="KW-1133">Transmembrane helix</keyword>
<feature type="region of interest" description="Disordered" evidence="1">
    <location>
        <begin position="68"/>
        <end position="114"/>
    </location>
</feature>
<proteinExistence type="predicted"/>